<dbReference type="SUPFAM" id="SSF52266">
    <property type="entry name" value="SGNH hydrolase"/>
    <property type="match status" value="1"/>
</dbReference>
<evidence type="ECO:0000313" key="2">
    <source>
        <dbReference type="EMBL" id="TFK01626.1"/>
    </source>
</evidence>
<evidence type="ECO:0000256" key="1">
    <source>
        <dbReference type="SAM" id="MobiDB-lite"/>
    </source>
</evidence>
<feature type="compositionally biased region" description="Polar residues" evidence="1">
    <location>
        <begin position="395"/>
        <end position="408"/>
    </location>
</feature>
<feature type="compositionally biased region" description="Low complexity" evidence="1">
    <location>
        <begin position="76"/>
        <end position="110"/>
    </location>
</feature>
<keyword evidence="2" id="KW-0418">Kinase</keyword>
<evidence type="ECO:0000313" key="3">
    <source>
        <dbReference type="Proteomes" id="UP000297703"/>
    </source>
</evidence>
<proteinExistence type="predicted"/>
<feature type="compositionally biased region" description="Polar residues" evidence="1">
    <location>
        <begin position="294"/>
        <end position="304"/>
    </location>
</feature>
<keyword evidence="3" id="KW-1185">Reference proteome</keyword>
<protein>
    <submittedName>
        <fullName evidence="2">Diacylglycerol kinase epsilon</fullName>
    </submittedName>
</protein>
<reference evidence="2 3" key="1">
    <citation type="submission" date="2019-04" db="EMBL/GenBank/DDBJ databases">
        <title>Draft genome of the big-headed turtle Platysternon megacephalum.</title>
        <authorList>
            <person name="Gong S."/>
        </authorList>
    </citation>
    <scope>NUCLEOTIDE SEQUENCE [LARGE SCALE GENOMIC DNA]</scope>
    <source>
        <strain evidence="2">DO16091913</strain>
        <tissue evidence="2">Muscle</tissue>
    </source>
</reference>
<dbReference type="Gene3D" id="3.40.50.1110">
    <property type="entry name" value="SGNH hydrolase"/>
    <property type="match status" value="1"/>
</dbReference>
<name>A0A4D9DUV7_9SAUR</name>
<feature type="region of interest" description="Disordered" evidence="1">
    <location>
        <begin position="26"/>
        <end position="45"/>
    </location>
</feature>
<dbReference type="EMBL" id="QXTE01000220">
    <property type="protein sequence ID" value="TFK01626.1"/>
    <property type="molecule type" value="Genomic_DNA"/>
</dbReference>
<dbReference type="STRING" id="55544.A0A4D9DUV7"/>
<dbReference type="Proteomes" id="UP000297703">
    <property type="component" value="Unassembled WGS sequence"/>
</dbReference>
<keyword evidence="2" id="KW-0808">Transferase</keyword>
<gene>
    <name evidence="2" type="ORF">DR999_PMT16160</name>
</gene>
<dbReference type="InterPro" id="IPR036514">
    <property type="entry name" value="SGNH_hydro_sf"/>
</dbReference>
<dbReference type="AlphaFoldDB" id="A0A4D9DUV7"/>
<accession>A0A4D9DUV7</accession>
<feature type="region of interest" description="Disordered" evidence="1">
    <location>
        <begin position="55"/>
        <end position="122"/>
    </location>
</feature>
<organism evidence="2 3">
    <name type="scientific">Platysternon megacephalum</name>
    <name type="common">big-headed turtle</name>
    <dbReference type="NCBI Taxonomy" id="55544"/>
    <lineage>
        <taxon>Eukaryota</taxon>
        <taxon>Metazoa</taxon>
        <taxon>Chordata</taxon>
        <taxon>Craniata</taxon>
        <taxon>Vertebrata</taxon>
        <taxon>Euteleostomi</taxon>
        <taxon>Archelosauria</taxon>
        <taxon>Testudinata</taxon>
        <taxon>Testudines</taxon>
        <taxon>Cryptodira</taxon>
        <taxon>Durocryptodira</taxon>
        <taxon>Testudinoidea</taxon>
        <taxon>Platysternidae</taxon>
        <taxon>Platysternon</taxon>
    </lineage>
</organism>
<feature type="region of interest" description="Disordered" evidence="1">
    <location>
        <begin position="285"/>
        <end position="304"/>
    </location>
</feature>
<dbReference type="GO" id="GO:0016301">
    <property type="term" value="F:kinase activity"/>
    <property type="evidence" value="ECO:0007669"/>
    <property type="project" value="UniProtKB-KW"/>
</dbReference>
<feature type="region of interest" description="Disordered" evidence="1">
    <location>
        <begin position="385"/>
        <end position="408"/>
    </location>
</feature>
<sequence length="681" mass="71963">MDASDVAPRVVRVRSVKMVGLDMDFRGRQRRQQQQRRQGNQVWRLPRGARCPSAWAPFQGQCQQPWPVARRKRAAGSGQRGWQPRPRPAAAPKAKAAGGSAASGPKAAGATDPEVAGGSVGAGSAVGPSMTAASGGSAAQTTAASGTSAKVACGSVTMVVAASGPMVKVAGGSVTMVAPRQRRDPGPTAKADAGRAGEMMMVVGLGPVVKEADRSTAETTMKVAGGTLTVMRTAATSGPTVKVAGGSTVTSGPAAMSAASSSGATGPAAKVANEIIQFSSFGSQAATPLPKDNSGISVSTVEPNSSSTLAFKGSVVSMAATKRHNNNNVPVCGTPAAKLLKLPWPDDNHSPALLEAFKAVVAAGGSGWLDPVAVAAVKTELEVGCSSEEDLGSGSRETSGKSSEPQQLTWTPTLLVTERKRKKKPISQERTTLVNLVPCTENRIMDPKPNPLGSEDQAEAYNMEPMSFFPPDSPIRSMVPGGDNFMQAEPKEIWICGHSVILVTKRRASTHPHGLQLGFPSSSAFLYWHGIQAMLWDQLLPLLHEIYYLRSFPSIIVIHLGENDLVQHTSMSLIVKMKNDLGILRRAFPDAHIIWSSLLPRRFWKGAEKPVSIEKARKGINREMSHYCSENGIIFLRHDLITYDKPNMFLPDVDDLSDVGADVFTADLKGALHSCLGFGKG</sequence>
<reference evidence="2 3" key="2">
    <citation type="submission" date="2019-04" db="EMBL/GenBank/DDBJ databases">
        <title>The genome sequence of big-headed turtle.</title>
        <authorList>
            <person name="Gong S."/>
        </authorList>
    </citation>
    <scope>NUCLEOTIDE SEQUENCE [LARGE SCALE GENOMIC DNA]</scope>
    <source>
        <strain evidence="2">DO16091913</strain>
        <tissue evidence="2">Muscle</tissue>
    </source>
</reference>
<comment type="caution">
    <text evidence="2">The sequence shown here is derived from an EMBL/GenBank/DDBJ whole genome shotgun (WGS) entry which is preliminary data.</text>
</comment>
<dbReference type="OrthoDB" id="9426071at2759"/>